<evidence type="ECO:0000256" key="5">
    <source>
        <dbReference type="ARBA" id="ARBA00023132"/>
    </source>
</evidence>
<dbReference type="GO" id="GO:0006606">
    <property type="term" value="P:protein import into nucleus"/>
    <property type="evidence" value="ECO:0007669"/>
    <property type="project" value="TreeGrafter"/>
</dbReference>
<evidence type="ECO:0000256" key="2">
    <source>
        <dbReference type="ARBA" id="ARBA00022816"/>
    </source>
</evidence>
<comment type="function">
    <text evidence="7">Functions as a component of the nuclear pore complex (NPC).</text>
</comment>
<keyword evidence="9" id="KW-1185">Reference proteome</keyword>
<keyword evidence="2" id="KW-0509">mRNA transport</keyword>
<protein>
    <recommendedName>
        <fullName evidence="7">Nuclear pore complex protein</fullName>
    </recommendedName>
</protein>
<dbReference type="InParanoid" id="Q6CNY0"/>
<keyword evidence="1 7" id="KW-0813">Transport</keyword>
<dbReference type="GO" id="GO:0031080">
    <property type="term" value="C:nuclear pore outer ring"/>
    <property type="evidence" value="ECO:0007669"/>
    <property type="project" value="TreeGrafter"/>
</dbReference>
<evidence type="ECO:0000256" key="1">
    <source>
        <dbReference type="ARBA" id="ARBA00022448"/>
    </source>
</evidence>
<dbReference type="KEGG" id="kla:KLLA0_E09087g"/>
<sequence length="722" mass="82988">MDVDFNRSQETHLKFGQILKEYQARVLSDEASLDPFSIVQDFRSIAGEEALEIAESGEENDNEQFQNWELEAKFWDLVGLLVEYRTSETVDKDINVHSYNSNVVFQKQLLQSNKGIYEIWLIKSWLEANIGIPERPSSLCTTKWSSSMIAGTVKSMDSDSILRDPTTNLQPDDRQNDHAFFVYAFRLLLAGQFEKLTEECEFTDNLTLNLILRGMESYVDPNVDTDMTDEYASQQGIKKHALWRRSVYALSQDPLLDPYEAAIYTYLSGDSPTNLRIDGLDWETELLIYVNQIWNVTMENYLIEHGRVDNDELITDMDTACPSLSQVLNILAAKYPDESEHPIRVLTASVLLNTIEPVMKSSTDMLLDVIKGRDEDNALFNESYLLRILTNLTIFLDIVSPDTIDISNKSKLLTSYISLLSYYGLYDVIPVFVSFLSQEEIVETYSFFLTNLIDPNLRQKQMEISKYLGLPIANILRRTAQRIFEETDQYYIVDSDIELTNEVSEVDQRLMNGVEWLIENGLYTDSIDTIIALSRRFLINGKVKALELFVDNHDVPNLLKEYQLERLSSQEEDHDLKTTELLQYTSLLSTFKKQEEWVKSSQLFNTESNLRSLIKQFKGFSNTIIKLVTTFLVDLIDNEEVNDSDVLYEIRALYTPFLIMELHNNLISASENLKVSTFVQEAIDLSILVANETDKIYLLFQSNGKLTTYLQMVAKASALFGR</sequence>
<dbReference type="eggNOG" id="KOG1964">
    <property type="taxonomic scope" value="Eukaryota"/>
</dbReference>
<dbReference type="STRING" id="284590.Q6CNY0"/>
<evidence type="ECO:0000313" key="8">
    <source>
        <dbReference type="EMBL" id="CAG99446.1"/>
    </source>
</evidence>
<comment type="subunit">
    <text evidence="7">Part of the nuclear pore complex (NPC).</text>
</comment>
<dbReference type="Proteomes" id="UP000000598">
    <property type="component" value="Chromosome E"/>
</dbReference>
<dbReference type="OMA" id="YEIRALY"/>
<evidence type="ECO:0000313" key="9">
    <source>
        <dbReference type="Proteomes" id="UP000000598"/>
    </source>
</evidence>
<dbReference type="GO" id="GO:0000973">
    <property type="term" value="P:post-transcriptional tethering of RNA polymerase II gene DNA at nuclear periphery"/>
    <property type="evidence" value="ECO:0007669"/>
    <property type="project" value="TreeGrafter"/>
</dbReference>
<dbReference type="PANTHER" id="PTHR13003:SF2">
    <property type="entry name" value="NUCLEAR PORE COMPLEX PROTEIN NUP107"/>
    <property type="match status" value="1"/>
</dbReference>
<accession>Q6CNY0</accession>
<keyword evidence="3" id="KW-0653">Protein transport</keyword>
<dbReference type="Gene3D" id="1.10.3450.20">
    <property type="match status" value="1"/>
</dbReference>
<dbReference type="Pfam" id="PF04121">
    <property type="entry name" value="Nup84_Nup100"/>
    <property type="match status" value="1"/>
</dbReference>
<dbReference type="Gene3D" id="1.20.190.50">
    <property type="match status" value="1"/>
</dbReference>
<evidence type="ECO:0000256" key="7">
    <source>
        <dbReference type="RuleBase" id="RU365072"/>
    </source>
</evidence>
<dbReference type="GO" id="GO:0017056">
    <property type="term" value="F:structural constituent of nuclear pore"/>
    <property type="evidence" value="ECO:0007669"/>
    <property type="project" value="UniProtKB-UniRule"/>
</dbReference>
<dbReference type="DNASU" id="2894238"/>
<dbReference type="AlphaFoldDB" id="Q6CNY0"/>
<dbReference type="GO" id="GO:0006406">
    <property type="term" value="P:mRNA export from nucleus"/>
    <property type="evidence" value="ECO:0007669"/>
    <property type="project" value="TreeGrafter"/>
</dbReference>
<comment type="subcellular location">
    <subcellularLocation>
        <location evidence="7">Nucleus</location>
        <location evidence="7">Nuclear pore complex</location>
    </subcellularLocation>
    <subcellularLocation>
        <location evidence="7">Nucleus membrane</location>
    </subcellularLocation>
</comment>
<gene>
    <name evidence="8" type="ORF">KLLA0_E09087g</name>
</gene>
<keyword evidence="7" id="KW-0472">Membrane</keyword>
<name>Q6CNY0_KLULA</name>
<dbReference type="GO" id="GO:0031965">
    <property type="term" value="C:nuclear membrane"/>
    <property type="evidence" value="ECO:0007669"/>
    <property type="project" value="UniProtKB-SubCell"/>
</dbReference>
<dbReference type="PaxDb" id="284590-Q6CNY0"/>
<dbReference type="PANTHER" id="PTHR13003">
    <property type="entry name" value="NUP107-RELATED"/>
    <property type="match status" value="1"/>
</dbReference>
<reference evidence="8 9" key="1">
    <citation type="journal article" date="2004" name="Nature">
        <title>Genome evolution in yeasts.</title>
        <authorList>
            <consortium name="Genolevures"/>
            <person name="Dujon B."/>
            <person name="Sherman D."/>
            <person name="Fischer G."/>
            <person name="Durrens P."/>
            <person name="Casaregola S."/>
            <person name="Lafontaine I."/>
            <person name="de Montigny J."/>
            <person name="Marck C."/>
            <person name="Neuveglise C."/>
            <person name="Talla E."/>
            <person name="Goffard N."/>
            <person name="Frangeul L."/>
            <person name="Aigle M."/>
            <person name="Anthouard V."/>
            <person name="Babour A."/>
            <person name="Barbe V."/>
            <person name="Barnay S."/>
            <person name="Blanchin S."/>
            <person name="Beckerich J.M."/>
            <person name="Beyne E."/>
            <person name="Bleykasten C."/>
            <person name="Boisrame A."/>
            <person name="Boyer J."/>
            <person name="Cattolico L."/>
            <person name="Confanioleri F."/>
            <person name="de Daruvar A."/>
            <person name="Despons L."/>
            <person name="Fabre E."/>
            <person name="Fairhead C."/>
            <person name="Ferry-Dumazet H."/>
            <person name="Groppi A."/>
            <person name="Hantraye F."/>
            <person name="Hennequin C."/>
            <person name="Jauniaux N."/>
            <person name="Joyet P."/>
            <person name="Kachouri R."/>
            <person name="Kerrest A."/>
            <person name="Koszul R."/>
            <person name="Lemaire M."/>
            <person name="Lesur I."/>
            <person name="Ma L."/>
            <person name="Muller H."/>
            <person name="Nicaud J.M."/>
            <person name="Nikolski M."/>
            <person name="Oztas S."/>
            <person name="Ozier-Kalogeropoulos O."/>
            <person name="Pellenz S."/>
            <person name="Potier S."/>
            <person name="Richard G.F."/>
            <person name="Straub M.L."/>
            <person name="Suleau A."/>
            <person name="Swennene D."/>
            <person name="Tekaia F."/>
            <person name="Wesolowski-Louvel M."/>
            <person name="Westhof E."/>
            <person name="Wirth B."/>
            <person name="Zeniou-Meyer M."/>
            <person name="Zivanovic I."/>
            <person name="Bolotin-Fukuhara M."/>
            <person name="Thierry A."/>
            <person name="Bouchier C."/>
            <person name="Caudron B."/>
            <person name="Scarpelli C."/>
            <person name="Gaillardin C."/>
            <person name="Weissenbach J."/>
            <person name="Wincker P."/>
            <person name="Souciet J.L."/>
        </authorList>
    </citation>
    <scope>NUCLEOTIDE SEQUENCE [LARGE SCALE GENOMIC DNA]</scope>
    <source>
        <strain evidence="9">ATCC 8585 / CBS 2359 / DSM 70799 / NBRC 1267 / NRRL Y-1140 / WM37</strain>
    </source>
</reference>
<keyword evidence="5 7" id="KW-0906">Nuclear pore complex</keyword>
<evidence type="ECO:0000256" key="6">
    <source>
        <dbReference type="ARBA" id="ARBA00023242"/>
    </source>
</evidence>
<dbReference type="FunCoup" id="Q6CNY0">
    <property type="interactions" value="593"/>
</dbReference>
<dbReference type="HOGENOM" id="CLU_023045_0_0_1"/>
<dbReference type="InterPro" id="IPR007252">
    <property type="entry name" value="Nup84/Nup107"/>
</dbReference>
<proteinExistence type="inferred from homology"/>
<dbReference type="EMBL" id="CR382125">
    <property type="protein sequence ID" value="CAG99446.1"/>
    <property type="molecule type" value="Genomic_DNA"/>
</dbReference>
<evidence type="ECO:0000256" key="3">
    <source>
        <dbReference type="ARBA" id="ARBA00022927"/>
    </source>
</evidence>
<organism evidence="8 9">
    <name type="scientific">Kluyveromyces lactis (strain ATCC 8585 / CBS 2359 / DSM 70799 / NBRC 1267 / NRRL Y-1140 / WM37)</name>
    <name type="common">Yeast</name>
    <name type="synonym">Candida sphaerica</name>
    <dbReference type="NCBI Taxonomy" id="284590"/>
    <lineage>
        <taxon>Eukaryota</taxon>
        <taxon>Fungi</taxon>
        <taxon>Dikarya</taxon>
        <taxon>Ascomycota</taxon>
        <taxon>Saccharomycotina</taxon>
        <taxon>Saccharomycetes</taxon>
        <taxon>Saccharomycetales</taxon>
        <taxon>Saccharomycetaceae</taxon>
        <taxon>Kluyveromyces</taxon>
    </lineage>
</organism>
<keyword evidence="4 7" id="KW-0811">Translocation</keyword>
<evidence type="ECO:0000256" key="4">
    <source>
        <dbReference type="ARBA" id="ARBA00023010"/>
    </source>
</evidence>
<keyword evidence="6 7" id="KW-0539">Nucleus</keyword>
<comment type="similarity">
    <text evidence="7">Belongs to the nucleoporin Nup84/Nup107 family.</text>
</comment>